<feature type="region of interest" description="Disordered" evidence="1">
    <location>
        <begin position="1"/>
        <end position="26"/>
    </location>
</feature>
<evidence type="ECO:0000256" key="1">
    <source>
        <dbReference type="SAM" id="MobiDB-lite"/>
    </source>
</evidence>
<name>A0A382YE89_9ZZZZ</name>
<sequence>YTGQPPRPITLRKKYRQAQVALKEKG</sequence>
<dbReference type="EMBL" id="UINC01175144">
    <property type="protein sequence ID" value="SVD81616.1"/>
    <property type="molecule type" value="Genomic_DNA"/>
</dbReference>
<protein>
    <submittedName>
        <fullName evidence="2">Uncharacterized protein</fullName>
    </submittedName>
</protein>
<feature type="non-terminal residue" evidence="2">
    <location>
        <position position="1"/>
    </location>
</feature>
<proteinExistence type="predicted"/>
<gene>
    <name evidence="2" type="ORF">METZ01_LOCUS434470</name>
</gene>
<evidence type="ECO:0000313" key="2">
    <source>
        <dbReference type="EMBL" id="SVD81616.1"/>
    </source>
</evidence>
<reference evidence="2" key="1">
    <citation type="submission" date="2018-05" db="EMBL/GenBank/DDBJ databases">
        <authorList>
            <person name="Lanie J.A."/>
            <person name="Ng W.-L."/>
            <person name="Kazmierczak K.M."/>
            <person name="Andrzejewski T.M."/>
            <person name="Davidsen T.M."/>
            <person name="Wayne K.J."/>
            <person name="Tettelin H."/>
            <person name="Glass J.I."/>
            <person name="Rusch D."/>
            <person name="Podicherti R."/>
            <person name="Tsui H.-C.T."/>
            <person name="Winkler M.E."/>
        </authorList>
    </citation>
    <scope>NUCLEOTIDE SEQUENCE</scope>
</reference>
<accession>A0A382YE89</accession>
<dbReference type="AlphaFoldDB" id="A0A382YE89"/>
<organism evidence="2">
    <name type="scientific">marine metagenome</name>
    <dbReference type="NCBI Taxonomy" id="408172"/>
    <lineage>
        <taxon>unclassified sequences</taxon>
        <taxon>metagenomes</taxon>
        <taxon>ecological metagenomes</taxon>
    </lineage>
</organism>